<dbReference type="AlphaFoldDB" id="A0A1I7B6D6"/>
<proteinExistence type="predicted"/>
<dbReference type="Pfam" id="PF16289">
    <property type="entry name" value="PIN_12"/>
    <property type="match status" value="1"/>
</dbReference>
<dbReference type="InterPro" id="IPR032557">
    <property type="entry name" value="DUF4935"/>
</dbReference>
<sequence length="364" mass="41085">MHLLARLAAAGDVEVFVPDMVRREFLTKKVQDGSDKLERAKADMLELAKSLKRPSEQRDLLNSIPVQLDVLREKFELLHSDEFEQWRASTSATILNFDPASFTSLMDDYFNGAGAYRQAKSREDFPDAIISSCICDLAKSRENIFVILKDGALRRHLNNVPKVTTTTGLSEFFNIEEVAMLVREVDARTKNVEEIRTYFSSIKLLDNLEQHVFGSDALFNEVYLGPDAVEGVESLAISGWGAAISEPDHSEVHKVRFEDATFIEPGHFSIKVEFNTSCRVDYCGYYADYMNLRLETRDTVGERSVSGDGVADLCEQREVHLEGFVDLYFPQESTVAELKIHSQYLSVRSPVISVELNVEHAIIV</sequence>
<evidence type="ECO:0000259" key="1">
    <source>
        <dbReference type="Pfam" id="PF16289"/>
    </source>
</evidence>
<accession>A0A1I7B6D6</accession>
<protein>
    <recommendedName>
        <fullName evidence="1">DUF4935 domain-containing protein</fullName>
    </recommendedName>
</protein>
<gene>
    <name evidence="2" type="ORF">SAMN05192563_1004219</name>
</gene>
<dbReference type="EMBL" id="FPBH01000004">
    <property type="protein sequence ID" value="SFT82766.1"/>
    <property type="molecule type" value="Genomic_DNA"/>
</dbReference>
<dbReference type="Proteomes" id="UP000198844">
    <property type="component" value="Unassembled WGS sequence"/>
</dbReference>
<evidence type="ECO:0000313" key="2">
    <source>
        <dbReference type="EMBL" id="SFT82766.1"/>
    </source>
</evidence>
<name>A0A1I7B6D6_9BURK</name>
<evidence type="ECO:0000313" key="3">
    <source>
        <dbReference type="Proteomes" id="UP000198844"/>
    </source>
</evidence>
<feature type="domain" description="DUF4935" evidence="1">
    <location>
        <begin position="4"/>
        <end position="147"/>
    </location>
</feature>
<reference evidence="2 3" key="1">
    <citation type="submission" date="2016-10" db="EMBL/GenBank/DDBJ databases">
        <authorList>
            <person name="de Groot N.N."/>
        </authorList>
    </citation>
    <scope>NUCLEOTIDE SEQUENCE [LARGE SCALE GENOMIC DNA]</scope>
    <source>
        <strain evidence="2 3">LMG 27731</strain>
    </source>
</reference>
<organism evidence="2 3">
    <name type="scientific">Paraburkholderia aspalathi</name>
    <dbReference type="NCBI Taxonomy" id="1324617"/>
    <lineage>
        <taxon>Bacteria</taxon>
        <taxon>Pseudomonadati</taxon>
        <taxon>Pseudomonadota</taxon>
        <taxon>Betaproteobacteria</taxon>
        <taxon>Burkholderiales</taxon>
        <taxon>Burkholderiaceae</taxon>
        <taxon>Paraburkholderia</taxon>
    </lineage>
</organism>